<dbReference type="SUPFAM" id="SSF56672">
    <property type="entry name" value="DNA/RNA polymerases"/>
    <property type="match status" value="1"/>
</dbReference>
<evidence type="ECO:0000313" key="2">
    <source>
        <dbReference type="Proteomes" id="UP000675881"/>
    </source>
</evidence>
<dbReference type="Proteomes" id="UP000675881">
    <property type="component" value="Chromosome 1"/>
</dbReference>
<gene>
    <name evidence="1" type="ORF">LSAA_1222</name>
</gene>
<keyword evidence="2" id="KW-1185">Reference proteome</keyword>
<dbReference type="Gene3D" id="3.30.70.270">
    <property type="match status" value="1"/>
</dbReference>
<protein>
    <submittedName>
        <fullName evidence="1">(salmon louse) hypothetical protein</fullName>
    </submittedName>
</protein>
<organism evidence="1 2">
    <name type="scientific">Lepeophtheirus salmonis</name>
    <name type="common">Salmon louse</name>
    <name type="synonym">Caligus salmonis</name>
    <dbReference type="NCBI Taxonomy" id="72036"/>
    <lineage>
        <taxon>Eukaryota</taxon>
        <taxon>Metazoa</taxon>
        <taxon>Ecdysozoa</taxon>
        <taxon>Arthropoda</taxon>
        <taxon>Crustacea</taxon>
        <taxon>Multicrustacea</taxon>
        <taxon>Hexanauplia</taxon>
        <taxon>Copepoda</taxon>
        <taxon>Siphonostomatoida</taxon>
        <taxon>Caligidae</taxon>
        <taxon>Lepeophtheirus</taxon>
    </lineage>
</organism>
<dbReference type="InterPro" id="IPR043128">
    <property type="entry name" value="Rev_trsase/Diguanyl_cyclase"/>
</dbReference>
<dbReference type="AlphaFoldDB" id="A0A7R8CC79"/>
<name>A0A7R8CC79_LEPSM</name>
<reference evidence="1" key="1">
    <citation type="submission" date="2021-02" db="EMBL/GenBank/DDBJ databases">
        <authorList>
            <person name="Bekaert M."/>
        </authorList>
    </citation>
    <scope>NUCLEOTIDE SEQUENCE</scope>
    <source>
        <strain evidence="1">IoA-00</strain>
    </source>
</reference>
<evidence type="ECO:0000313" key="1">
    <source>
        <dbReference type="EMBL" id="CAF2768417.1"/>
    </source>
</evidence>
<proteinExistence type="predicted"/>
<sequence length="196" mass="21640">MGIPHWQCFSTHEGLVVDLKRRKLLNSAVLLATFGALSPGPTTEITAMASHNRCFAISPTKSIPLDDLPMPKVVMWVPIRHPLSQSNALHVVPVKNGGVCPCGDYRSLNGQSVIDRYPIPNIQEFASKFSSSNIFISRFAPSTFKSDTVPFRACIRGYSWTSTPSQGINYRPNDRNITDDDSGEEDNESSKSNDQI</sequence>
<dbReference type="GO" id="GO:0071897">
    <property type="term" value="P:DNA biosynthetic process"/>
    <property type="evidence" value="ECO:0007669"/>
    <property type="project" value="UniProtKB-ARBA"/>
</dbReference>
<dbReference type="EMBL" id="HG994580">
    <property type="protein sequence ID" value="CAF2768417.1"/>
    <property type="molecule type" value="Genomic_DNA"/>
</dbReference>
<dbReference type="Gene3D" id="3.10.10.10">
    <property type="entry name" value="HIV Type 1 Reverse Transcriptase, subunit A, domain 1"/>
    <property type="match status" value="1"/>
</dbReference>
<dbReference type="InterPro" id="IPR043502">
    <property type="entry name" value="DNA/RNA_pol_sf"/>
</dbReference>
<accession>A0A7R8CC79</accession>